<protein>
    <submittedName>
        <fullName evidence="2">Uncharacterized protein</fullName>
    </submittedName>
</protein>
<proteinExistence type="predicted"/>
<reference evidence="2 3" key="1">
    <citation type="submission" date="2021-06" db="EMBL/GenBank/DDBJ databases">
        <authorList>
            <person name="Palmer J.M."/>
        </authorList>
    </citation>
    <scope>NUCLEOTIDE SEQUENCE [LARGE SCALE GENOMIC DNA]</scope>
    <source>
        <strain evidence="2 3">AS_MEX2019</strain>
        <tissue evidence="2">Muscle</tissue>
    </source>
</reference>
<keyword evidence="1" id="KW-0812">Transmembrane</keyword>
<feature type="transmembrane region" description="Helical" evidence="1">
    <location>
        <begin position="65"/>
        <end position="85"/>
    </location>
</feature>
<feature type="transmembrane region" description="Helical" evidence="1">
    <location>
        <begin position="39"/>
        <end position="59"/>
    </location>
</feature>
<keyword evidence="1" id="KW-1133">Transmembrane helix</keyword>
<evidence type="ECO:0000256" key="1">
    <source>
        <dbReference type="SAM" id="Phobius"/>
    </source>
</evidence>
<keyword evidence="1" id="KW-0472">Membrane</keyword>
<dbReference type="EMBL" id="JAHRIP010044737">
    <property type="protein sequence ID" value="MEQ2297804.1"/>
    <property type="molecule type" value="Genomic_DNA"/>
</dbReference>
<evidence type="ECO:0000313" key="3">
    <source>
        <dbReference type="Proteomes" id="UP001469553"/>
    </source>
</evidence>
<dbReference type="Proteomes" id="UP001469553">
    <property type="component" value="Unassembled WGS sequence"/>
</dbReference>
<sequence length="123" mass="13640">MQSISWAVSLFIFHLSFFSPSNLVRWSSARKQPQFPPSALPLWCLMLSPVSPLLGFSVIAQPTLLSFSVIAQHLVMVIVTFWFCFSASEMPVIATQLAVDSSSIPCTGLQRIRYQHAAGSRHS</sequence>
<organism evidence="2 3">
    <name type="scientific">Ameca splendens</name>
    <dbReference type="NCBI Taxonomy" id="208324"/>
    <lineage>
        <taxon>Eukaryota</taxon>
        <taxon>Metazoa</taxon>
        <taxon>Chordata</taxon>
        <taxon>Craniata</taxon>
        <taxon>Vertebrata</taxon>
        <taxon>Euteleostomi</taxon>
        <taxon>Actinopterygii</taxon>
        <taxon>Neopterygii</taxon>
        <taxon>Teleostei</taxon>
        <taxon>Neoteleostei</taxon>
        <taxon>Acanthomorphata</taxon>
        <taxon>Ovalentaria</taxon>
        <taxon>Atherinomorphae</taxon>
        <taxon>Cyprinodontiformes</taxon>
        <taxon>Goodeidae</taxon>
        <taxon>Ameca</taxon>
    </lineage>
</organism>
<evidence type="ECO:0000313" key="2">
    <source>
        <dbReference type="EMBL" id="MEQ2297804.1"/>
    </source>
</evidence>
<comment type="caution">
    <text evidence="2">The sequence shown here is derived from an EMBL/GenBank/DDBJ whole genome shotgun (WGS) entry which is preliminary data.</text>
</comment>
<gene>
    <name evidence="2" type="ORF">AMECASPLE_038469</name>
</gene>
<accession>A0ABV0YVA3</accession>
<feature type="transmembrane region" description="Helical" evidence="1">
    <location>
        <begin position="6"/>
        <end position="27"/>
    </location>
</feature>
<keyword evidence="3" id="KW-1185">Reference proteome</keyword>
<name>A0ABV0YVA3_9TELE</name>